<name>A6TV32_ALKMQ</name>
<protein>
    <submittedName>
        <fullName evidence="1">Uncharacterized protein</fullName>
    </submittedName>
</protein>
<evidence type="ECO:0000313" key="2">
    <source>
        <dbReference type="Proteomes" id="UP000001572"/>
    </source>
</evidence>
<dbReference type="OrthoDB" id="3035784at2"/>
<dbReference type="HOGENOM" id="CLU_2784781_0_0_9"/>
<dbReference type="Proteomes" id="UP000001572">
    <property type="component" value="Chromosome"/>
</dbReference>
<dbReference type="KEGG" id="amt:Amet_3963"/>
<organism evidence="1 2">
    <name type="scientific">Alkaliphilus metalliredigens (strain QYMF)</name>
    <dbReference type="NCBI Taxonomy" id="293826"/>
    <lineage>
        <taxon>Bacteria</taxon>
        <taxon>Bacillati</taxon>
        <taxon>Bacillota</taxon>
        <taxon>Clostridia</taxon>
        <taxon>Peptostreptococcales</taxon>
        <taxon>Natronincolaceae</taxon>
        <taxon>Alkaliphilus</taxon>
    </lineage>
</organism>
<dbReference type="AlphaFoldDB" id="A6TV32"/>
<keyword evidence="2" id="KW-1185">Reference proteome</keyword>
<reference evidence="2" key="1">
    <citation type="journal article" date="2016" name="Genome Announc.">
        <title>Complete genome sequence of Alkaliphilus metalliredigens strain QYMF, an alkaliphilic and metal-reducing bacterium isolated from borax-contaminated leachate ponds.</title>
        <authorList>
            <person name="Hwang C."/>
            <person name="Copeland A."/>
            <person name="Lucas S."/>
            <person name="Lapidus A."/>
            <person name="Barry K."/>
            <person name="Detter J.C."/>
            <person name="Glavina Del Rio T."/>
            <person name="Hammon N."/>
            <person name="Israni S."/>
            <person name="Dalin E."/>
            <person name="Tice H."/>
            <person name="Pitluck S."/>
            <person name="Chertkov O."/>
            <person name="Brettin T."/>
            <person name="Bruce D."/>
            <person name="Han C."/>
            <person name="Schmutz J."/>
            <person name="Larimer F."/>
            <person name="Land M.L."/>
            <person name="Hauser L."/>
            <person name="Kyrpides N."/>
            <person name="Mikhailova N."/>
            <person name="Ye Q."/>
            <person name="Zhou J."/>
            <person name="Richardson P."/>
            <person name="Fields M.W."/>
        </authorList>
    </citation>
    <scope>NUCLEOTIDE SEQUENCE [LARGE SCALE GENOMIC DNA]</scope>
    <source>
        <strain evidence="2">QYMF</strain>
    </source>
</reference>
<proteinExistence type="predicted"/>
<evidence type="ECO:0000313" key="1">
    <source>
        <dbReference type="EMBL" id="ABR50050.1"/>
    </source>
</evidence>
<gene>
    <name evidence="1" type="ordered locus">Amet_3963</name>
</gene>
<dbReference type="RefSeq" id="WP_012065004.1">
    <property type="nucleotide sequence ID" value="NC_009633.1"/>
</dbReference>
<sequence>MEKKNKTEKVCPCGRIIADPNNKTGLCPKCQKTGINIGGALGVAGIVILVKKHGKKIIKGAINVIKNIK</sequence>
<dbReference type="EMBL" id="CP000724">
    <property type="protein sequence ID" value="ABR50050.1"/>
    <property type="molecule type" value="Genomic_DNA"/>
</dbReference>
<dbReference type="STRING" id="293826.Amet_3963"/>
<accession>A6TV32</accession>